<dbReference type="STRING" id="1612149.SAMN05216324_13817"/>
<sequence>MKILIFFILVIFFDGDVSSQTLDDNKAHRRYWYYRTRLINDFMKLGMEQGDCIILAERNNNGEFERGSKPGPDQIDIVNHYIMALALEYKLLSRANQDVSETVKELYHLLYMINRLDIEAEGNWYDRAPNQNNDFTISTANYGNLNGYMIREDMPPNYINKNLNHFNYALNLQQGSNNGFCGSAFTDRVEETKFIDYIESRSWGGGNDEKKEMAMPLDKFHSMLTAMMFVNKYLPSDVTFNNQKFQDDETSIKKEAGRIARRVYTYMKGKGNWVLLNPDGSQINVGALGVFYSWPLSHMANFANQDFPWSYLNLGAFYNDPVARLQGKTQYDIWSRSSVPNKMDIAVFMAWDVAGSNLPASFGLKPAYLNMKLNTDTWSVEWAELLRKVLHQDGVLLKPQSFYEKSIAQAPCFGPYKYSVKEAEANYGSWEWSSQDRLEHPDSRGNERGFNGNYPGVDYMLLHNLFYEYQNQLMDGNCGNSGKKVAGIEVGNVSATIYNTVNNAVNTVSGWFGGNSENNNGNTDDVCFPRHPYSAYNLMDNLDQNIWPNKIIIHHRKGSIFQNSGQDEVKYFGTASNPQYIAMYQNLTSSSHIFAKNSLAAPENSELSNVIYRAGKEITLSPGFTVDVGSEFYAYVERFLCHDDKGSLGETHRVMNTKNSDYENDTYNEYPIHFIKK</sequence>
<dbReference type="NCBIfam" id="NF045639">
    <property type="entry name" value="GCX_COOH"/>
    <property type="match status" value="1"/>
</dbReference>
<dbReference type="EMBL" id="FPKW01000038">
    <property type="protein sequence ID" value="SFZ97086.1"/>
    <property type="molecule type" value="Genomic_DNA"/>
</dbReference>
<accession>A0A1K2IXT5</accession>
<dbReference type="Proteomes" id="UP000182034">
    <property type="component" value="Unassembled WGS sequence"/>
</dbReference>
<keyword evidence="2" id="KW-1185">Reference proteome</keyword>
<dbReference type="OrthoDB" id="2985529at2"/>
<name>A0A1K2IXT5_9FLAO</name>
<protein>
    <submittedName>
        <fullName evidence="1">Uncharacterized protein</fullName>
    </submittedName>
</protein>
<proteinExistence type="predicted"/>
<evidence type="ECO:0000313" key="2">
    <source>
        <dbReference type="Proteomes" id="UP000182034"/>
    </source>
</evidence>
<dbReference type="InterPro" id="IPR055015">
    <property type="entry name" value="GCX_COOH"/>
</dbReference>
<evidence type="ECO:0000313" key="1">
    <source>
        <dbReference type="EMBL" id="SFZ97086.1"/>
    </source>
</evidence>
<reference evidence="2" key="1">
    <citation type="submission" date="2016-10" db="EMBL/GenBank/DDBJ databases">
        <authorList>
            <person name="Varghese N."/>
            <person name="Submissions S."/>
        </authorList>
    </citation>
    <scope>NUCLEOTIDE SEQUENCE [LARGE SCALE GENOMIC DNA]</scope>
    <source>
        <strain evidence="2">SUR2</strain>
    </source>
</reference>
<dbReference type="RefSeq" id="WP_072412936.1">
    <property type="nucleotide sequence ID" value="NZ_FPKW01000038.1"/>
</dbReference>
<dbReference type="AlphaFoldDB" id="A0A1K2IXT5"/>
<gene>
    <name evidence="1" type="ORF">SAMN05216324_13817</name>
</gene>
<organism evidence="1 2">
    <name type="scientific">Chryseobacterium limigenitum</name>
    <dbReference type="NCBI Taxonomy" id="1612149"/>
    <lineage>
        <taxon>Bacteria</taxon>
        <taxon>Pseudomonadati</taxon>
        <taxon>Bacteroidota</taxon>
        <taxon>Flavobacteriia</taxon>
        <taxon>Flavobacteriales</taxon>
        <taxon>Weeksellaceae</taxon>
        <taxon>Chryseobacterium group</taxon>
        <taxon>Chryseobacterium</taxon>
    </lineage>
</organism>